<organism evidence="6 7">
    <name type="scientific">Brevibacterium senegalense</name>
    <dbReference type="NCBI Taxonomy" id="1033736"/>
    <lineage>
        <taxon>Bacteria</taxon>
        <taxon>Bacillati</taxon>
        <taxon>Actinomycetota</taxon>
        <taxon>Actinomycetes</taxon>
        <taxon>Micrococcales</taxon>
        <taxon>Brevibacteriaceae</taxon>
        <taxon>Brevibacterium</taxon>
    </lineage>
</organism>
<comment type="similarity">
    <text evidence="5">Belongs to the CofC family.</text>
</comment>
<dbReference type="GO" id="GO:0005525">
    <property type="term" value="F:GTP binding"/>
    <property type="evidence" value="ECO:0007669"/>
    <property type="project" value="UniProtKB-KW"/>
</dbReference>
<keyword evidence="1 5" id="KW-0808">Transferase</keyword>
<feature type="binding site" evidence="5">
    <location>
        <position position="174"/>
    </location>
    <ligand>
        <name>phosphoenolpyruvate</name>
        <dbReference type="ChEBI" id="CHEBI:58702"/>
    </ligand>
</feature>
<evidence type="ECO:0000256" key="2">
    <source>
        <dbReference type="ARBA" id="ARBA00022695"/>
    </source>
</evidence>
<dbReference type="Proteomes" id="UP000784435">
    <property type="component" value="Unassembled WGS sequence"/>
</dbReference>
<evidence type="ECO:0000256" key="4">
    <source>
        <dbReference type="ARBA" id="ARBA00023134"/>
    </source>
</evidence>
<dbReference type="EMBL" id="DYUK01000314">
    <property type="protein sequence ID" value="HJG81416.1"/>
    <property type="molecule type" value="Genomic_DNA"/>
</dbReference>
<comment type="caution">
    <text evidence="6">The sequence shown here is derived from an EMBL/GenBank/DDBJ whole genome shotgun (WGS) entry which is preliminary data.</text>
</comment>
<keyword evidence="4 5" id="KW-0342">GTP-binding</keyword>
<dbReference type="Gene3D" id="3.90.550.10">
    <property type="entry name" value="Spore Coat Polysaccharide Biosynthesis Protein SpsA, Chain A"/>
    <property type="match status" value="1"/>
</dbReference>
<dbReference type="EC" id="2.7.7.105" evidence="5"/>
<reference evidence="6" key="1">
    <citation type="journal article" date="2021" name="PeerJ">
        <title>Extensive microbial diversity within the chicken gut microbiome revealed by metagenomics and culture.</title>
        <authorList>
            <person name="Gilroy R."/>
            <person name="Ravi A."/>
            <person name="Getino M."/>
            <person name="Pursley I."/>
            <person name="Horton D.L."/>
            <person name="Alikhan N.F."/>
            <person name="Baker D."/>
            <person name="Gharbi K."/>
            <person name="Hall N."/>
            <person name="Watson M."/>
            <person name="Adriaenssens E.M."/>
            <person name="Foster-Nyarko E."/>
            <person name="Jarju S."/>
            <person name="Secka A."/>
            <person name="Antonio M."/>
            <person name="Oren A."/>
            <person name="Chaudhuri R.R."/>
            <person name="La Ragione R."/>
            <person name="Hildebrand F."/>
            <person name="Pallen M.J."/>
        </authorList>
    </citation>
    <scope>NUCLEOTIDE SEQUENCE</scope>
    <source>
        <strain evidence="6">ChiGjej5B5-7349</strain>
    </source>
</reference>
<dbReference type="Pfam" id="PF01983">
    <property type="entry name" value="CofC"/>
    <property type="match status" value="1"/>
</dbReference>
<dbReference type="InterPro" id="IPR002835">
    <property type="entry name" value="CofC"/>
</dbReference>
<dbReference type="PANTHER" id="PTHR40392:SF1">
    <property type="entry name" value="2-PHOSPHO-L-LACTATE GUANYLYLTRANSFERASE"/>
    <property type="match status" value="1"/>
</dbReference>
<evidence type="ECO:0000256" key="1">
    <source>
        <dbReference type="ARBA" id="ARBA00022679"/>
    </source>
</evidence>
<sequence>MSESSWDVLIPVKRLAAAKSRLGDVDDAHRRRLALSFATDAVTAALAVTAVGRVLVVTEDPIVAAQLSVRGAEIVGETRGHGLNAAIEAGLDALAATGDAQRIAIMTGDLPAVSPDEIAAALAAAAGLRLGVLADAEGTGTVLLTTDATAEGGATAAALTTSAVRPVPRFGPDSYARHRAAGHVPIPGDYPGLRRDVDTQADLREARRLGLGAATCATTRELVDS</sequence>
<evidence type="ECO:0000256" key="5">
    <source>
        <dbReference type="HAMAP-Rule" id="MF_02114"/>
    </source>
</evidence>
<name>A0A921SPS1_9MICO</name>
<dbReference type="GO" id="GO:0043814">
    <property type="term" value="F:phospholactate guanylyltransferase activity"/>
    <property type="evidence" value="ECO:0007669"/>
    <property type="project" value="InterPro"/>
</dbReference>
<comment type="catalytic activity">
    <reaction evidence="5">
        <text>phosphoenolpyruvate + GTP + H(+) = enolpyruvoyl-2-diphospho-5'-guanosine + diphosphate</text>
        <dbReference type="Rhea" id="RHEA:30519"/>
        <dbReference type="ChEBI" id="CHEBI:15378"/>
        <dbReference type="ChEBI" id="CHEBI:33019"/>
        <dbReference type="ChEBI" id="CHEBI:37565"/>
        <dbReference type="ChEBI" id="CHEBI:58702"/>
        <dbReference type="ChEBI" id="CHEBI:143701"/>
        <dbReference type="EC" id="2.7.7.105"/>
    </reaction>
</comment>
<dbReference type="SUPFAM" id="SSF53448">
    <property type="entry name" value="Nucleotide-diphospho-sugar transferases"/>
    <property type="match status" value="1"/>
</dbReference>
<gene>
    <name evidence="5" type="primary">fbiD</name>
    <name evidence="6" type="ORF">K8V08_13510</name>
</gene>
<proteinExistence type="inferred from homology"/>
<keyword evidence="3 5" id="KW-0547">Nucleotide-binding</keyword>
<evidence type="ECO:0000313" key="6">
    <source>
        <dbReference type="EMBL" id="HJG81416.1"/>
    </source>
</evidence>
<feature type="binding site" evidence="5">
    <location>
        <position position="171"/>
    </location>
    <ligand>
        <name>phosphoenolpyruvate</name>
        <dbReference type="ChEBI" id="CHEBI:58702"/>
    </ligand>
</feature>
<dbReference type="GO" id="GO:0052645">
    <property type="term" value="P:F420-0 metabolic process"/>
    <property type="evidence" value="ECO:0007669"/>
    <property type="project" value="UniProtKB-UniRule"/>
</dbReference>
<dbReference type="InterPro" id="IPR029044">
    <property type="entry name" value="Nucleotide-diphossugar_trans"/>
</dbReference>
<dbReference type="AlphaFoldDB" id="A0A921SPS1"/>
<protein>
    <recommendedName>
        <fullName evidence="5">Phosphoenolpyruvate guanylyltransferase</fullName>
        <shortName evidence="5">PEP guanylyltransferase</shortName>
        <ecNumber evidence="5">2.7.7.105</ecNumber>
    </recommendedName>
</protein>
<reference evidence="6" key="2">
    <citation type="submission" date="2021-09" db="EMBL/GenBank/DDBJ databases">
        <authorList>
            <person name="Gilroy R."/>
        </authorList>
    </citation>
    <scope>NUCLEOTIDE SEQUENCE</scope>
    <source>
        <strain evidence="6">ChiGjej5B5-7349</strain>
    </source>
</reference>
<keyword evidence="2 5" id="KW-0548">Nucleotidyltransferase</keyword>
<evidence type="ECO:0000313" key="7">
    <source>
        <dbReference type="Proteomes" id="UP000784435"/>
    </source>
</evidence>
<evidence type="ECO:0000256" key="3">
    <source>
        <dbReference type="ARBA" id="ARBA00022741"/>
    </source>
</evidence>
<dbReference type="PANTHER" id="PTHR40392">
    <property type="entry name" value="2-PHOSPHO-L-LACTATE GUANYLYLTRANSFERASE"/>
    <property type="match status" value="1"/>
</dbReference>
<feature type="binding site" evidence="5">
    <location>
        <position position="141"/>
    </location>
    <ligand>
        <name>phosphoenolpyruvate</name>
        <dbReference type="ChEBI" id="CHEBI:58702"/>
    </ligand>
</feature>
<comment type="function">
    <text evidence="5">Guanylyltransferase that catalyzes the activation of phosphoenolpyruvate (PEP) as enolpyruvoyl-2-diphospho-5'-guanosine, via the condensation of PEP with GTP. It is involved in the biosynthesis of coenzyme F420, a hydride carrier cofactor.</text>
</comment>
<accession>A0A921SPS1</accession>
<comment type="pathway">
    <text evidence="5">Cofactor biosynthesis; coenzyme F420 biosynthesis.</text>
</comment>
<dbReference type="HAMAP" id="MF_02114">
    <property type="entry name" value="CofC"/>
    <property type="match status" value="1"/>
</dbReference>